<dbReference type="GO" id="GO:0006260">
    <property type="term" value="P:DNA replication"/>
    <property type="evidence" value="ECO:0007669"/>
    <property type="project" value="InterPro"/>
</dbReference>
<gene>
    <name evidence="2" type="ORF">SAMN02745168_1652</name>
</gene>
<organism evidence="2 3">
    <name type="scientific">Papillibacter cinnamivorans DSM 12816</name>
    <dbReference type="NCBI Taxonomy" id="1122930"/>
    <lineage>
        <taxon>Bacteria</taxon>
        <taxon>Bacillati</taxon>
        <taxon>Bacillota</taxon>
        <taxon>Clostridia</taxon>
        <taxon>Eubacteriales</taxon>
        <taxon>Oscillospiraceae</taxon>
        <taxon>Papillibacter</taxon>
    </lineage>
</organism>
<reference evidence="2 3" key="1">
    <citation type="submission" date="2017-04" db="EMBL/GenBank/DDBJ databases">
        <authorList>
            <person name="Afonso C.L."/>
            <person name="Miller P.J."/>
            <person name="Scott M.A."/>
            <person name="Spackman E."/>
            <person name="Goraichik I."/>
            <person name="Dimitrov K.M."/>
            <person name="Suarez D.L."/>
            <person name="Swayne D.E."/>
        </authorList>
    </citation>
    <scope>NUCLEOTIDE SEQUENCE [LARGE SCALE GENOMIC DNA]</scope>
    <source>
        <strain evidence="2 3">DSM 12816</strain>
    </source>
</reference>
<dbReference type="SUPFAM" id="SSF89550">
    <property type="entry name" value="PHP domain-like"/>
    <property type="match status" value="1"/>
</dbReference>
<evidence type="ECO:0000313" key="3">
    <source>
        <dbReference type="Proteomes" id="UP000192790"/>
    </source>
</evidence>
<accession>A0A1W2AAB6</accession>
<feature type="domain" description="Polymerase/histidinol phosphatase N-terminal" evidence="1">
    <location>
        <begin position="6"/>
        <end position="73"/>
    </location>
</feature>
<dbReference type="CDD" id="cd07435">
    <property type="entry name" value="PHP_PolIIIA_POLC"/>
    <property type="match status" value="1"/>
</dbReference>
<dbReference type="InterPro" id="IPR004013">
    <property type="entry name" value="PHP_dom"/>
</dbReference>
<dbReference type="Gene3D" id="3.20.20.140">
    <property type="entry name" value="Metal-dependent hydrolases"/>
    <property type="match status" value="1"/>
</dbReference>
<dbReference type="InterPro" id="IPR016195">
    <property type="entry name" value="Pol/histidinol_Pase-like"/>
</dbReference>
<dbReference type="STRING" id="1122930.SAMN02745168_1652"/>
<dbReference type="SMART" id="SM00481">
    <property type="entry name" value="POLIIIAc"/>
    <property type="match status" value="1"/>
</dbReference>
<dbReference type="EMBL" id="FWXW01000003">
    <property type="protein sequence ID" value="SMC57606.1"/>
    <property type="molecule type" value="Genomic_DNA"/>
</dbReference>
<dbReference type="OrthoDB" id="3035094at2"/>
<dbReference type="PANTHER" id="PTHR32294:SF5">
    <property type="entry name" value="DNA POLYMERASE III POLC-TYPE"/>
    <property type="match status" value="1"/>
</dbReference>
<dbReference type="RefSeq" id="WP_159448043.1">
    <property type="nucleotide sequence ID" value="NZ_FWXW01000003.1"/>
</dbReference>
<sequence length="264" mass="29950">MTDKRTELHLHTRYSRGDGISSPQELLDRALADGQKAMAITDWHTTKAFQEAAAYAADRPIRLIYGLEFRIRRSGGRYHCIALAKNQEGVHILEEIARNRGAAAEELERSRDKLILGSACDQGELYQAVLAGAFMDKLTEIARFYDYLEIQPPDNYLFLQKDFPWITTKRLEENVRTLLEIGKAAERPVIAAGDACYARREQGEERLAYLAKEGFPDLYGPAPLFLRHTGEMLEEFSFLDPAAARRIVVDEPDRIAELCGEIIF</sequence>
<dbReference type="Pfam" id="PF02811">
    <property type="entry name" value="PHP"/>
    <property type="match status" value="1"/>
</dbReference>
<dbReference type="InterPro" id="IPR004805">
    <property type="entry name" value="DnaE2/DnaE/PolC"/>
</dbReference>
<dbReference type="AlphaFoldDB" id="A0A1W2AAB6"/>
<name>A0A1W2AAB6_9FIRM</name>
<dbReference type="InterPro" id="IPR003141">
    <property type="entry name" value="Pol/His_phosphatase_N"/>
</dbReference>
<keyword evidence="3" id="KW-1185">Reference proteome</keyword>
<dbReference type="Proteomes" id="UP000192790">
    <property type="component" value="Unassembled WGS sequence"/>
</dbReference>
<dbReference type="PANTHER" id="PTHR32294">
    <property type="entry name" value="DNA POLYMERASE III SUBUNIT ALPHA"/>
    <property type="match status" value="1"/>
</dbReference>
<proteinExistence type="predicted"/>
<evidence type="ECO:0000259" key="1">
    <source>
        <dbReference type="SMART" id="SM00481"/>
    </source>
</evidence>
<evidence type="ECO:0000313" key="2">
    <source>
        <dbReference type="EMBL" id="SMC57606.1"/>
    </source>
</evidence>
<dbReference type="GO" id="GO:0008408">
    <property type="term" value="F:3'-5' exonuclease activity"/>
    <property type="evidence" value="ECO:0007669"/>
    <property type="project" value="InterPro"/>
</dbReference>
<protein>
    <submittedName>
        <fullName evidence="2">PHP domain-containing protein</fullName>
    </submittedName>
</protein>